<dbReference type="RefSeq" id="XP_045548576.1">
    <property type="nucleotide sequence ID" value="XM_045692620.1"/>
</dbReference>
<dbReference type="InterPro" id="IPR030122">
    <property type="entry name" value="FCHo2_F-BAR"/>
</dbReference>
<feature type="region of interest" description="Disordered" evidence="10">
    <location>
        <begin position="469"/>
        <end position="566"/>
    </location>
</feature>
<keyword evidence="5" id="KW-0254">Endocytosis</keyword>
<evidence type="ECO:0000256" key="8">
    <source>
        <dbReference type="ARBA" id="ARBA00023176"/>
    </source>
</evidence>
<evidence type="ECO:0000313" key="14">
    <source>
        <dbReference type="RefSeq" id="XP_045548576.1"/>
    </source>
</evidence>
<dbReference type="InterPro" id="IPR028565">
    <property type="entry name" value="MHD"/>
</dbReference>
<dbReference type="Proteomes" id="UP001652741">
    <property type="component" value="Chromosome ssa01"/>
</dbReference>
<organism evidence="13 14">
    <name type="scientific">Salmo salar</name>
    <name type="common">Atlantic salmon</name>
    <dbReference type="NCBI Taxonomy" id="8030"/>
    <lineage>
        <taxon>Eukaryota</taxon>
        <taxon>Metazoa</taxon>
        <taxon>Chordata</taxon>
        <taxon>Craniata</taxon>
        <taxon>Vertebrata</taxon>
        <taxon>Euteleostomi</taxon>
        <taxon>Actinopterygii</taxon>
        <taxon>Neopterygii</taxon>
        <taxon>Teleostei</taxon>
        <taxon>Protacanthopterygii</taxon>
        <taxon>Salmoniformes</taxon>
        <taxon>Salmonidae</taxon>
        <taxon>Salmoninae</taxon>
        <taxon>Salmo</taxon>
    </lineage>
</organism>
<evidence type="ECO:0000256" key="2">
    <source>
        <dbReference type="ARBA" id="ARBA00011064"/>
    </source>
</evidence>
<evidence type="ECO:0000256" key="9">
    <source>
        <dbReference type="PROSITE-ProRule" id="PRU01077"/>
    </source>
</evidence>
<evidence type="ECO:0000259" key="12">
    <source>
        <dbReference type="PROSITE" id="PS51741"/>
    </source>
</evidence>
<feature type="domain" description="F-BAR" evidence="12">
    <location>
        <begin position="4"/>
        <end position="250"/>
    </location>
</feature>
<dbReference type="CDD" id="cd07673">
    <property type="entry name" value="F-BAR_FCHO2"/>
    <property type="match status" value="1"/>
</dbReference>
<dbReference type="PROSITE" id="PS51072">
    <property type="entry name" value="MHD"/>
    <property type="match status" value="1"/>
</dbReference>
<keyword evidence="7" id="KW-0472">Membrane</keyword>
<dbReference type="Pfam" id="PF10291">
    <property type="entry name" value="muHD"/>
    <property type="match status" value="1"/>
</dbReference>
<dbReference type="PROSITE" id="PS51741">
    <property type="entry name" value="F_BAR"/>
    <property type="match status" value="1"/>
</dbReference>
<keyword evidence="8" id="KW-0168">Coated pit</keyword>
<feature type="domain" description="MHD" evidence="11">
    <location>
        <begin position="628"/>
        <end position="896"/>
    </location>
</feature>
<evidence type="ECO:0000313" key="13">
    <source>
        <dbReference type="Proteomes" id="UP001652741"/>
    </source>
</evidence>
<name>A0ABM3CPU7_SALSA</name>
<dbReference type="SMART" id="SM00055">
    <property type="entry name" value="FCH"/>
    <property type="match status" value="1"/>
</dbReference>
<feature type="compositionally biased region" description="Basic and acidic residues" evidence="10">
    <location>
        <begin position="345"/>
        <end position="356"/>
    </location>
</feature>
<dbReference type="InterPro" id="IPR027267">
    <property type="entry name" value="AH/BAR_dom_sf"/>
</dbReference>
<evidence type="ECO:0000256" key="7">
    <source>
        <dbReference type="ARBA" id="ARBA00023136"/>
    </source>
</evidence>
<evidence type="ECO:0000256" key="3">
    <source>
        <dbReference type="ARBA" id="ARBA00018998"/>
    </source>
</evidence>
<dbReference type="GeneID" id="106569536"/>
<dbReference type="InterPro" id="IPR031160">
    <property type="entry name" value="F_BAR_dom"/>
</dbReference>
<comment type="similarity">
    <text evidence="2">Belongs to the FCHO family.</text>
</comment>
<keyword evidence="6 9" id="KW-0175">Coiled coil</keyword>
<evidence type="ECO:0000259" key="11">
    <source>
        <dbReference type="PROSITE" id="PS51072"/>
    </source>
</evidence>
<dbReference type="InterPro" id="IPR001060">
    <property type="entry name" value="FCH_dom"/>
</dbReference>
<feature type="compositionally biased region" description="Low complexity" evidence="10">
    <location>
        <begin position="539"/>
        <end position="562"/>
    </location>
</feature>
<proteinExistence type="inferred from homology"/>
<protein>
    <recommendedName>
        <fullName evidence="3">F-BAR domain only protein 2</fullName>
    </recommendedName>
</protein>
<keyword evidence="4" id="KW-0597">Phosphoprotein</keyword>
<evidence type="ECO:0000256" key="1">
    <source>
        <dbReference type="ARBA" id="ARBA00004283"/>
    </source>
</evidence>
<dbReference type="PANTHER" id="PTHR23065:SF8">
    <property type="entry name" value="F-BAR DOMAIN ONLY PROTEIN 2"/>
    <property type="match status" value="1"/>
</dbReference>
<evidence type="ECO:0000256" key="10">
    <source>
        <dbReference type="SAM" id="MobiDB-lite"/>
    </source>
</evidence>
<reference evidence="14" key="1">
    <citation type="submission" date="2025-08" db="UniProtKB">
        <authorList>
            <consortium name="RefSeq"/>
        </authorList>
    </citation>
    <scope>IDENTIFICATION</scope>
</reference>
<dbReference type="PANTHER" id="PTHR23065">
    <property type="entry name" value="PROLINE-SERINE-THREONINE PHOSPHATASE INTERACTING PROTEIN 1"/>
    <property type="match status" value="1"/>
</dbReference>
<dbReference type="SUPFAM" id="SSF103657">
    <property type="entry name" value="BAR/IMD domain-like"/>
    <property type="match status" value="1"/>
</dbReference>
<dbReference type="InterPro" id="IPR018808">
    <property type="entry name" value="Muniscin_C"/>
</dbReference>
<sequence length="896" mass="98355">MITPYFLQNFWGEKNNGFDVLYHNMKHGQISSKELTEFIRERATIEEVYARSMTKLAKSAGNFSQLGTFAPVWDVFKTSTEKLASCHLELVRKLQELIKDVQKYVDDQAKAHKKTKEEVASTLESVQTIQTTGVALQKSKENYNAKTVEQERLRKEGATQRDVDKAGVKAKKATETYKSFVEKYATAKSEFEQKMAETAQKFQDIEESHIVHMKDIIQSYTQSVDETHVQIGEVRIEFERNMENTSVEGLIQKLADSKGTGKERPGPIEFEECNAAIATEGAKPRKRKTFAIPGRRKDNKDTDSTESTEVEPANNANGVPPGYYGTIDFQNANVPTVDEDGFCIRPEDRNQNDAKENSFYSSSDSEDEDEPRKFRVEIKPVAPNNRTQQSRATIDQLKASIGNISLSPPTSGQMRRNQSRLSGMHSHSAIGSQVLGDELGKARMSTYFNDRPALNNDLLSLDPFGPAPTLRGSSSSVSSSTVPALARPTTPQTGAMVAPPRPSSRPKLPTGKLTGINEIVRPFSPTKTLSNASPPPAAPLARAESSSSLSSTASLSASNTPTVGPERIFRPSLSSPEPEFLLSPCPLLLLSQKDDGFIGKLPTFEKCCETPSGTSRGPSPVTLASQDALPIAVAFTESVNAYFKGADPAKCIVKITGDMTLSFPMGIIKVFTSNPSPAMLTFKLKNTSKLEQILPNQTLLFSDPSQSDAHTKDFWFNMQALTSYLRKASEQNPAASYHNVDILKYQVSSKGIASTPLNLAVYWKCDPATTDLRLDYHYNPESMLCPGPLSNVQVLVPVDGGVTNMQSLPNAIWNSELNKSLWKLSDISEKSDNEGSGSLRAKFELSDGPSTPTTLAVQFMSEGSTLSGVDIELLGTGYRLSLNKKRFATGRYMADC</sequence>
<evidence type="ECO:0000256" key="6">
    <source>
        <dbReference type="ARBA" id="ARBA00023054"/>
    </source>
</evidence>
<feature type="region of interest" description="Disordered" evidence="10">
    <location>
        <begin position="281"/>
        <end position="372"/>
    </location>
</feature>
<gene>
    <name evidence="14" type="primary">LOC106569536</name>
</gene>
<dbReference type="Gene3D" id="1.20.1270.60">
    <property type="entry name" value="Arfaptin homology (AH) domain/BAR domain"/>
    <property type="match status" value="1"/>
</dbReference>
<evidence type="ECO:0000256" key="5">
    <source>
        <dbReference type="ARBA" id="ARBA00022583"/>
    </source>
</evidence>
<comment type="subcellular location">
    <subcellularLocation>
        <location evidence="1">Membrane</location>
        <location evidence="1">Clathrin-coated pit</location>
        <topology evidence="1">Peripheral membrane protein</topology>
        <orientation evidence="1">Cytoplasmic side</orientation>
    </subcellularLocation>
</comment>
<accession>A0ABM3CPU7</accession>
<dbReference type="InterPro" id="IPR054713">
    <property type="entry name" value="GMIP/FCHO2-like_FCH"/>
</dbReference>
<dbReference type="Pfam" id="PF22699">
    <property type="entry name" value="GMIP-like_FCH"/>
    <property type="match status" value="1"/>
</dbReference>
<evidence type="ECO:0000256" key="4">
    <source>
        <dbReference type="ARBA" id="ARBA00022553"/>
    </source>
</evidence>
<keyword evidence="13" id="KW-1185">Reference proteome</keyword>